<dbReference type="PANTHER" id="PTHR45974:SF250">
    <property type="entry name" value="LEUCINE-RICH REPEAT-CONTAINING N-TERMINAL PLANT-TYPE DOMAIN-CONTAINING PROTEIN"/>
    <property type="match status" value="1"/>
</dbReference>
<dbReference type="SMART" id="SM00219">
    <property type="entry name" value="TyrKc"/>
    <property type="match status" value="1"/>
</dbReference>
<feature type="transmembrane region" description="Helical" evidence="13">
    <location>
        <begin position="1079"/>
        <end position="1101"/>
    </location>
</feature>
<evidence type="ECO:0000256" key="10">
    <source>
        <dbReference type="ARBA" id="ARBA00023180"/>
    </source>
</evidence>
<evidence type="ECO:0000313" key="17">
    <source>
        <dbReference type="Proteomes" id="UP000241769"/>
    </source>
</evidence>
<evidence type="ECO:0000256" key="12">
    <source>
        <dbReference type="SAM" id="MobiDB-lite"/>
    </source>
</evidence>
<dbReference type="Pfam" id="PF07714">
    <property type="entry name" value="PK_Tyr_Ser-Thr"/>
    <property type="match status" value="1"/>
</dbReference>
<dbReference type="SUPFAM" id="SSF52058">
    <property type="entry name" value="L domain-like"/>
    <property type="match status" value="4"/>
</dbReference>
<evidence type="ECO:0000256" key="9">
    <source>
        <dbReference type="ARBA" id="ARBA00023136"/>
    </source>
</evidence>
<dbReference type="PROSITE" id="PS51450">
    <property type="entry name" value="LRR"/>
    <property type="match status" value="2"/>
</dbReference>
<keyword evidence="13" id="KW-0812">Transmembrane</keyword>
<dbReference type="Pfam" id="PF00560">
    <property type="entry name" value="LRR_1"/>
    <property type="match status" value="1"/>
</dbReference>
<gene>
    <name evidence="16" type="ORF">PROFUN_05835</name>
</gene>
<feature type="chain" id="PRO_5015176643" evidence="14">
    <location>
        <begin position="18"/>
        <end position="1434"/>
    </location>
</feature>
<dbReference type="InParanoid" id="A0A2P6NKK2"/>
<evidence type="ECO:0000313" key="16">
    <source>
        <dbReference type="EMBL" id="PRP84500.1"/>
    </source>
</evidence>
<dbReference type="InterPro" id="IPR001245">
    <property type="entry name" value="Ser-Thr/Tyr_kinase_cat_dom"/>
</dbReference>
<keyword evidence="10" id="KW-0325">Glycoprotein</keyword>
<evidence type="ECO:0000256" key="13">
    <source>
        <dbReference type="SAM" id="Phobius"/>
    </source>
</evidence>
<dbReference type="PROSITE" id="PS50011">
    <property type="entry name" value="PROTEIN_KINASE_DOM"/>
    <property type="match status" value="1"/>
</dbReference>
<protein>
    <submittedName>
        <fullName evidence="16">LRR receptor-like serine/threonine-protein kinase GSO1-like</fullName>
    </submittedName>
</protein>
<keyword evidence="3" id="KW-0808">Transferase</keyword>
<dbReference type="SMART" id="SM00369">
    <property type="entry name" value="LRR_TYP"/>
    <property type="match status" value="6"/>
</dbReference>
<dbReference type="PROSITE" id="PS00109">
    <property type="entry name" value="PROTEIN_KINASE_TYR"/>
    <property type="match status" value="1"/>
</dbReference>
<name>A0A2P6NKK2_9EUKA</name>
<keyword evidence="13" id="KW-1133">Transmembrane helix</keyword>
<dbReference type="GO" id="GO:0016020">
    <property type="term" value="C:membrane"/>
    <property type="evidence" value="ECO:0007669"/>
    <property type="project" value="UniProtKB-SubCell"/>
</dbReference>
<evidence type="ECO:0000256" key="11">
    <source>
        <dbReference type="PROSITE-ProRule" id="PRU10141"/>
    </source>
</evidence>
<evidence type="ECO:0000256" key="2">
    <source>
        <dbReference type="ARBA" id="ARBA00022614"/>
    </source>
</evidence>
<sequence>MRGILLFLLAITSIAHAQQEDPAVRHSLENFFNITGGSTNINEGSSWWYSTNWTTSNNYCTWFGINCTEGILSGISVPDNGLHMNIDALLAIANLTTLVHLDLSQLDGFPPSLPDLSSLTQLEYLNLDSTSGLESLGSNLPPNLRTIILSNTQLSDIDAIYSLEQLNHLDLSSSTPSFTIDNQRLRRLPLDTLLLSQMGLSGHVPQTWLTVKELNLDRNMMSLNSLLVIGNKLNCSLETLSFQYNNDEGPLPDLSICPNLKTLFLSNNQYNGSLSSSFFDCNSLQYMNVQGNLLSQLGDMSSCRGLTTWKMESNLFITELPDISRMTLLTEFSASKNQFYGKIPDMFHDLSQLNWLDLRSNLLNDSIPPSIFHIPSLQYLYLSKNALYGKIPSFKNATGLIEIDVSYNELEGEVDVIPPFLQYLWLHYNDLSGTLPTPVSSLIGVDVSSNSFTGNIPDFTSAEYLSYFMAPGNHLNGSIPSNWPKFLSTLRLDGNQLSGNITSLPSNLLYINVDDNQLTGTISAISKATHISYISMRNNKFYGDLEPLRSLVGFRSLLGYVDLSQNELKGDVFEVKSKGFIFNAQRFSSLYYLNISYNQFEGAIFGHPYPIDDKYVTRNFTPDIISDFSFPQPIRVVDLSHNRFYGTPSIIERYEGGRPFYAQWESLNLSSNRLSGRAIEAILSLSYLNLLDLSDNNIGGIMSPAIATLEFLQELRLSNMSLMGRIPYSALQRLTDLQVLDLHDNQLESADLSWLNRMGSLESIDLSGNQIRSRLPPVTQLSQLSKLDLNRNFLSGNISDDYCRLSRLSYLGLSHNRLSGSVCTFSGDLTHLDLSDNSFNGDVSFISVLSSLQYLDLSSNSFSGQFPRLDRLARLQSANMSYNSLEGTLPPLNGLINMVSLDLSHNRLMKSIPSLDSDINLNAINFSYNMFSDAETFILPTNDTYCDMTGNTFECPISDDARNRCKAVCRATNLMEETISIKMDGDLSVFDSEKFLRALSQVLNCDSDRFQILNLRSGSVIVDLNIHPPSNISRDPSAVVLGSKMYTDAFRLEMQSEGYNITLVNEEIPSPPSLSGPNVALIVGLTVGLTALCVIVALFVLSRRRKPGKMYDQLMLVDMSKINLDPIKESVIPSKEITDMALIGSGAFGLVYSANWRNINVAVKQIRAELCDSQQVTNFLREVAILQHLRPHPNVVLFMGITLPPEPLSLVTEYCGGGSLFRKKFITQIAQGMLHLHLERIIHRDLAIRNILLTHHGDAKVADFGLSREQDESEGPAQVTATSVGPVRWMAPEAIKLRQYSTKSDVWSFGVLIWEMVAVKDPYPDKTTMEVAIGVSSGSLRLDIPEDTDPLLAELMTDCWQTDPQLRPNFRRICETLGVDTRGDVSREERSTDSPTAHNEHVGSITSEQAGYVGASAVSVDFGENSYEAETEGL</sequence>
<keyword evidence="8 11" id="KW-0067">ATP-binding</keyword>
<reference evidence="16 17" key="1">
    <citation type="journal article" date="2018" name="Genome Biol. Evol.">
        <title>Multiple Roots of Fruiting Body Formation in Amoebozoa.</title>
        <authorList>
            <person name="Hillmann F."/>
            <person name="Forbes G."/>
            <person name="Novohradska S."/>
            <person name="Ferling I."/>
            <person name="Riege K."/>
            <person name="Groth M."/>
            <person name="Westermann M."/>
            <person name="Marz M."/>
            <person name="Spaller T."/>
            <person name="Winckler T."/>
            <person name="Schaap P."/>
            <person name="Glockner G."/>
        </authorList>
    </citation>
    <scope>NUCLEOTIDE SEQUENCE [LARGE SCALE GENOMIC DNA]</scope>
    <source>
        <strain evidence="16 17">Jena</strain>
    </source>
</reference>
<feature type="domain" description="Protein kinase" evidence="15">
    <location>
        <begin position="1137"/>
        <end position="1379"/>
    </location>
</feature>
<keyword evidence="5" id="KW-0677">Repeat</keyword>
<dbReference type="InterPro" id="IPR001611">
    <property type="entry name" value="Leu-rich_rpt"/>
</dbReference>
<evidence type="ECO:0000256" key="8">
    <source>
        <dbReference type="ARBA" id="ARBA00022840"/>
    </source>
</evidence>
<dbReference type="InterPro" id="IPR020635">
    <property type="entry name" value="Tyr_kinase_cat_dom"/>
</dbReference>
<keyword evidence="4 14" id="KW-0732">Signal</keyword>
<feature type="compositionally biased region" description="Basic and acidic residues" evidence="12">
    <location>
        <begin position="1383"/>
        <end position="1392"/>
    </location>
</feature>
<dbReference type="Gene3D" id="3.30.200.20">
    <property type="entry name" value="Phosphorylase Kinase, domain 1"/>
    <property type="match status" value="1"/>
</dbReference>
<dbReference type="InterPro" id="IPR032675">
    <property type="entry name" value="LRR_dom_sf"/>
</dbReference>
<evidence type="ECO:0000259" key="15">
    <source>
        <dbReference type="PROSITE" id="PS50011"/>
    </source>
</evidence>
<dbReference type="FunFam" id="3.30.200.20:FF:000180">
    <property type="entry name" value="serine/threonine-protein kinase STY46-like"/>
    <property type="match status" value="1"/>
</dbReference>
<dbReference type="FunFam" id="3.80.10.10:FF:000041">
    <property type="entry name" value="LRR receptor-like serine/threonine-protein kinase ERECTA"/>
    <property type="match status" value="1"/>
</dbReference>
<comment type="caution">
    <text evidence="16">The sequence shown here is derived from an EMBL/GenBank/DDBJ whole genome shotgun (WGS) entry which is preliminary data.</text>
</comment>
<dbReference type="InterPro" id="IPR003591">
    <property type="entry name" value="Leu-rich_rpt_typical-subtyp"/>
</dbReference>
<evidence type="ECO:0000256" key="5">
    <source>
        <dbReference type="ARBA" id="ARBA00022737"/>
    </source>
</evidence>
<dbReference type="InterPro" id="IPR000719">
    <property type="entry name" value="Prot_kinase_dom"/>
</dbReference>
<feature type="region of interest" description="Disordered" evidence="12">
    <location>
        <begin position="1383"/>
        <end position="1408"/>
    </location>
</feature>
<dbReference type="Gene3D" id="3.80.10.10">
    <property type="entry name" value="Ribonuclease Inhibitor"/>
    <property type="match status" value="6"/>
</dbReference>
<feature type="signal peptide" evidence="14">
    <location>
        <begin position="1"/>
        <end position="17"/>
    </location>
</feature>
<evidence type="ECO:0000256" key="14">
    <source>
        <dbReference type="SAM" id="SignalP"/>
    </source>
</evidence>
<keyword evidence="9 13" id="KW-0472">Membrane</keyword>
<dbReference type="CDD" id="cd13999">
    <property type="entry name" value="STKc_MAP3K-like"/>
    <property type="match status" value="1"/>
</dbReference>
<keyword evidence="17" id="KW-1185">Reference proteome</keyword>
<evidence type="ECO:0000256" key="4">
    <source>
        <dbReference type="ARBA" id="ARBA00022729"/>
    </source>
</evidence>
<evidence type="ECO:0000256" key="1">
    <source>
        <dbReference type="ARBA" id="ARBA00004370"/>
    </source>
</evidence>
<evidence type="ECO:0000256" key="6">
    <source>
        <dbReference type="ARBA" id="ARBA00022741"/>
    </source>
</evidence>
<proteinExistence type="predicted"/>
<dbReference type="PANTHER" id="PTHR45974">
    <property type="entry name" value="RECEPTOR-LIKE PROTEIN 55"/>
    <property type="match status" value="1"/>
</dbReference>
<dbReference type="InterPro" id="IPR011009">
    <property type="entry name" value="Kinase-like_dom_sf"/>
</dbReference>
<dbReference type="SUPFAM" id="SSF56112">
    <property type="entry name" value="Protein kinase-like (PK-like)"/>
    <property type="match status" value="1"/>
</dbReference>
<dbReference type="InterPro" id="IPR008266">
    <property type="entry name" value="Tyr_kinase_AS"/>
</dbReference>
<dbReference type="Proteomes" id="UP000241769">
    <property type="component" value="Unassembled WGS sequence"/>
</dbReference>
<dbReference type="GO" id="GO:0004713">
    <property type="term" value="F:protein tyrosine kinase activity"/>
    <property type="evidence" value="ECO:0007669"/>
    <property type="project" value="InterPro"/>
</dbReference>
<keyword evidence="7 16" id="KW-0418">Kinase</keyword>
<keyword evidence="2" id="KW-0433">Leucine-rich repeat</keyword>
<keyword evidence="6 11" id="KW-0547">Nucleotide-binding</keyword>
<feature type="binding site" evidence="11">
    <location>
        <position position="1164"/>
    </location>
    <ligand>
        <name>ATP</name>
        <dbReference type="ChEBI" id="CHEBI:30616"/>
    </ligand>
</feature>
<keyword evidence="16" id="KW-0675">Receptor</keyword>
<dbReference type="PRINTS" id="PR00109">
    <property type="entry name" value="TYRKINASE"/>
</dbReference>
<dbReference type="EMBL" id="MDYQ01000061">
    <property type="protein sequence ID" value="PRP84500.1"/>
    <property type="molecule type" value="Genomic_DNA"/>
</dbReference>
<dbReference type="PROSITE" id="PS00107">
    <property type="entry name" value="PROTEIN_KINASE_ATP"/>
    <property type="match status" value="1"/>
</dbReference>
<dbReference type="Pfam" id="PF13855">
    <property type="entry name" value="LRR_8"/>
    <property type="match status" value="2"/>
</dbReference>
<organism evidence="16 17">
    <name type="scientific">Planoprotostelium fungivorum</name>
    <dbReference type="NCBI Taxonomy" id="1890364"/>
    <lineage>
        <taxon>Eukaryota</taxon>
        <taxon>Amoebozoa</taxon>
        <taxon>Evosea</taxon>
        <taxon>Variosea</taxon>
        <taxon>Cavosteliida</taxon>
        <taxon>Cavosteliaceae</taxon>
        <taxon>Planoprotostelium</taxon>
    </lineage>
</organism>
<dbReference type="InterPro" id="IPR017441">
    <property type="entry name" value="Protein_kinase_ATP_BS"/>
</dbReference>
<accession>A0A2P6NKK2</accession>
<evidence type="ECO:0000256" key="7">
    <source>
        <dbReference type="ARBA" id="ARBA00022777"/>
    </source>
</evidence>
<dbReference type="Gene3D" id="1.10.510.10">
    <property type="entry name" value="Transferase(Phosphotransferase) domain 1"/>
    <property type="match status" value="1"/>
</dbReference>
<dbReference type="OrthoDB" id="676979at2759"/>
<comment type="subcellular location">
    <subcellularLocation>
        <location evidence="1">Membrane</location>
    </subcellularLocation>
</comment>
<dbReference type="GO" id="GO:0005524">
    <property type="term" value="F:ATP binding"/>
    <property type="evidence" value="ECO:0007669"/>
    <property type="project" value="UniProtKB-UniRule"/>
</dbReference>
<evidence type="ECO:0000256" key="3">
    <source>
        <dbReference type="ARBA" id="ARBA00022679"/>
    </source>
</evidence>